<comment type="similarity">
    <text evidence="2">Belongs to the thiamine pyrophosphokinase family.</text>
</comment>
<dbReference type="GO" id="GO:0030975">
    <property type="term" value="F:thiamine binding"/>
    <property type="evidence" value="ECO:0007669"/>
    <property type="project" value="InterPro"/>
</dbReference>
<dbReference type="Pfam" id="PF04265">
    <property type="entry name" value="TPK_B1_binding"/>
    <property type="match status" value="1"/>
</dbReference>
<comment type="subunit">
    <text evidence="3">Homodimer.</text>
</comment>
<dbReference type="FunFam" id="2.60.120.320:FF:000002">
    <property type="entry name" value="Thiamine pyrophosphokinase"/>
    <property type="match status" value="1"/>
</dbReference>
<dbReference type="CDD" id="cd07995">
    <property type="entry name" value="TPK"/>
    <property type="match status" value="1"/>
</dbReference>
<feature type="region of interest" description="Disordered" evidence="12">
    <location>
        <begin position="1"/>
        <end position="31"/>
    </location>
</feature>
<dbReference type="SUPFAM" id="SSF63999">
    <property type="entry name" value="Thiamin pyrophosphokinase, catalytic domain"/>
    <property type="match status" value="1"/>
</dbReference>
<evidence type="ECO:0000256" key="2">
    <source>
        <dbReference type="ARBA" id="ARBA00006785"/>
    </source>
</evidence>
<dbReference type="AlphaFoldDB" id="F7GY12"/>
<dbReference type="Gene3D" id="3.40.50.10240">
    <property type="entry name" value="Thiamin pyrophosphokinase, catalytic domain"/>
    <property type="match status" value="1"/>
</dbReference>
<dbReference type="GO" id="GO:0005829">
    <property type="term" value="C:cytosol"/>
    <property type="evidence" value="ECO:0007669"/>
    <property type="project" value="UniProtKB-ARBA"/>
</dbReference>
<comment type="pathway">
    <text evidence="1">Cofactor biosynthesis; thiamine diphosphate biosynthesis; thiamine diphosphate from thiamine: step 1/1.</text>
</comment>
<sequence length="304" mass="33680">GRGRRTQSTGSVSQAPGAPGRGRGHLASRGLKPASLGRAPRLLSRAPSGRSPSLPQPGLPTRWLHPPLWTLKYCLVILNQPLDNYFRHLWNKALLRACADGGANRLYDVTEGERESFLPEFISGDFDSIRPEVREYYATKGCELISTPDQDHTDFTKCLKMLQKKIEENDLKVDVIVTLGGLAGRFDQIMASVNTLFQATHITPFPIIIIQEESLIYLLQPGKHRLHVDTGMEGDWCGLIPVGQPCTQVKTTGLKWNLTNDVLAFGTLVSTSNTYDGSGVVTVETDHPLLWTMAIKNQPVDWRP</sequence>
<evidence type="ECO:0000256" key="9">
    <source>
        <dbReference type="ARBA" id="ARBA00055888"/>
    </source>
</evidence>
<dbReference type="STRING" id="9483.ENSCJAP00000050635"/>
<dbReference type="Bgee" id="ENSCJAG00000009941">
    <property type="expression patterns" value="Expressed in liver and 6 other cell types or tissues"/>
</dbReference>
<dbReference type="OMA" id="TDMCKAL"/>
<dbReference type="GO" id="GO:0141200">
    <property type="term" value="F:UTP thiamine diphosphokinase activity"/>
    <property type="evidence" value="ECO:0007669"/>
    <property type="project" value="RHEA"/>
</dbReference>
<reference evidence="14" key="2">
    <citation type="submission" date="2025-08" db="UniProtKB">
        <authorList>
            <consortium name="Ensembl"/>
        </authorList>
    </citation>
    <scope>IDENTIFICATION</scope>
</reference>
<keyword evidence="15" id="KW-1185">Reference proteome</keyword>
<dbReference type="GO" id="GO:0009229">
    <property type="term" value="P:thiamine diphosphate biosynthetic process"/>
    <property type="evidence" value="ECO:0007669"/>
    <property type="project" value="InterPro"/>
</dbReference>
<dbReference type="PANTHER" id="PTHR13622:SF8">
    <property type="entry name" value="THIAMIN PYROPHOSPHOKINASE 1"/>
    <property type="match status" value="1"/>
</dbReference>
<keyword evidence="5" id="KW-0547">Nucleotide-binding</keyword>
<evidence type="ECO:0000259" key="13">
    <source>
        <dbReference type="SMART" id="SM00983"/>
    </source>
</evidence>
<dbReference type="Pfam" id="PF04263">
    <property type="entry name" value="TPK_catalytic"/>
    <property type="match status" value="1"/>
</dbReference>
<evidence type="ECO:0000256" key="5">
    <source>
        <dbReference type="ARBA" id="ARBA00022741"/>
    </source>
</evidence>
<dbReference type="GO" id="GO:0006772">
    <property type="term" value="P:thiamine metabolic process"/>
    <property type="evidence" value="ECO:0007669"/>
    <property type="project" value="InterPro"/>
</dbReference>
<dbReference type="PANTHER" id="PTHR13622">
    <property type="entry name" value="THIAMIN PYROPHOSPHOKINASE"/>
    <property type="match status" value="1"/>
</dbReference>
<evidence type="ECO:0000256" key="12">
    <source>
        <dbReference type="SAM" id="MobiDB-lite"/>
    </source>
</evidence>
<protein>
    <recommendedName>
        <fullName evidence="10">Thiamine pyrophosphokinase 1</fullName>
    </recommendedName>
    <alternativeName>
        <fullName evidence="11">Thiamin pyrophosphokinase 1</fullName>
    </alternativeName>
</protein>
<dbReference type="FunCoup" id="F7GY12">
    <property type="interactions" value="970"/>
</dbReference>
<dbReference type="GO" id="GO:0004788">
    <property type="term" value="F:thiamine diphosphokinase activity"/>
    <property type="evidence" value="ECO:0007669"/>
    <property type="project" value="InterPro"/>
</dbReference>
<dbReference type="HOGENOM" id="CLU_2928541_0_0_1"/>
<evidence type="ECO:0000256" key="1">
    <source>
        <dbReference type="ARBA" id="ARBA00005078"/>
    </source>
</evidence>
<dbReference type="InterPro" id="IPR036759">
    <property type="entry name" value="TPK_catalytic_sf"/>
</dbReference>
<evidence type="ECO:0000256" key="8">
    <source>
        <dbReference type="ARBA" id="ARBA00050898"/>
    </source>
</evidence>
<dbReference type="InterPro" id="IPR007373">
    <property type="entry name" value="Thiamin_PyroPKinase_B1-bd"/>
</dbReference>
<keyword evidence="6" id="KW-0418">Kinase</keyword>
<evidence type="ECO:0000256" key="10">
    <source>
        <dbReference type="ARBA" id="ARBA00074758"/>
    </source>
</evidence>
<comment type="function">
    <text evidence="9">Catalyzes the phosphorylation of thiamine to thiamine pyrophosphate (TPP) utilizing UTP and therefore links the biosynthesis of TPP to pyrimidines metabolism. By producing thiamine pyrophosphate, a cofactor of the mitochondrial pyruvate dehydrogenase indirectly regulates pyruvate oxidation and lipogenesis. Although it can also catalyze thiamine phosphorylation using ATP and CTP in vitro, it does so with significantly lower efficiency and without physiological relevance evidence.</text>
</comment>
<feature type="domain" description="Thiamin pyrophosphokinase thiamin-binding" evidence="13">
    <location>
        <begin position="222"/>
        <end position="289"/>
    </location>
</feature>
<proteinExistence type="inferred from homology"/>
<evidence type="ECO:0000256" key="11">
    <source>
        <dbReference type="ARBA" id="ARBA00076797"/>
    </source>
</evidence>
<accession>F7GY12</accession>
<evidence type="ECO:0000256" key="3">
    <source>
        <dbReference type="ARBA" id="ARBA00011738"/>
    </source>
</evidence>
<dbReference type="GO" id="GO:0005524">
    <property type="term" value="F:ATP binding"/>
    <property type="evidence" value="ECO:0007669"/>
    <property type="project" value="UniProtKB-KW"/>
</dbReference>
<dbReference type="InterPro" id="IPR006282">
    <property type="entry name" value="Thi_PPkinase"/>
</dbReference>
<dbReference type="SMART" id="SM00983">
    <property type="entry name" value="TPK_B1_binding"/>
    <property type="match status" value="1"/>
</dbReference>
<dbReference type="InterPro" id="IPR007371">
    <property type="entry name" value="TPK_catalytic"/>
</dbReference>
<evidence type="ECO:0000256" key="7">
    <source>
        <dbReference type="ARBA" id="ARBA00022840"/>
    </source>
</evidence>
<keyword evidence="7" id="KW-0067">ATP-binding</keyword>
<evidence type="ECO:0000256" key="4">
    <source>
        <dbReference type="ARBA" id="ARBA00022679"/>
    </source>
</evidence>
<dbReference type="Ensembl" id="ENSCJAT00000062473.4">
    <property type="protein sequence ID" value="ENSCJAP00000050635.4"/>
    <property type="gene ID" value="ENSCJAG00000009941.5"/>
</dbReference>
<dbReference type="InParanoid" id="F7GY12"/>
<dbReference type="GeneTree" id="ENSGT00390000016016"/>
<dbReference type="SUPFAM" id="SSF63862">
    <property type="entry name" value="Thiamin pyrophosphokinase, substrate-binding domain"/>
    <property type="match status" value="1"/>
</dbReference>
<feature type="compositionally biased region" description="Polar residues" evidence="12">
    <location>
        <begin position="1"/>
        <end position="14"/>
    </location>
</feature>
<evidence type="ECO:0000313" key="14">
    <source>
        <dbReference type="Ensembl" id="ENSCJAP00000050635.4"/>
    </source>
</evidence>
<reference evidence="14" key="1">
    <citation type="submission" date="2009-03" db="EMBL/GenBank/DDBJ databases">
        <authorList>
            <person name="Warren W."/>
            <person name="Ye L."/>
            <person name="Minx P."/>
            <person name="Worley K."/>
            <person name="Gibbs R."/>
            <person name="Wilson R.K."/>
        </authorList>
    </citation>
    <scope>NUCLEOTIDE SEQUENCE [LARGE SCALE GENOMIC DNA]</scope>
</reference>
<dbReference type="FunFam" id="3.40.50.10240:FF:000006">
    <property type="entry name" value="Thiamin pyrophosphokinase 1"/>
    <property type="match status" value="1"/>
</dbReference>
<gene>
    <name evidence="14" type="primary">TPK1</name>
</gene>
<organism evidence="14 15">
    <name type="scientific">Callithrix jacchus</name>
    <name type="common">White-tufted-ear marmoset</name>
    <name type="synonym">Simia Jacchus</name>
    <dbReference type="NCBI Taxonomy" id="9483"/>
    <lineage>
        <taxon>Eukaryota</taxon>
        <taxon>Metazoa</taxon>
        <taxon>Chordata</taxon>
        <taxon>Craniata</taxon>
        <taxon>Vertebrata</taxon>
        <taxon>Euteleostomi</taxon>
        <taxon>Mammalia</taxon>
        <taxon>Eutheria</taxon>
        <taxon>Euarchontoglires</taxon>
        <taxon>Primates</taxon>
        <taxon>Haplorrhini</taxon>
        <taxon>Platyrrhini</taxon>
        <taxon>Cebidae</taxon>
        <taxon>Callitrichinae</taxon>
        <taxon>Callithrix</taxon>
        <taxon>Callithrix</taxon>
    </lineage>
</organism>
<reference evidence="14" key="3">
    <citation type="submission" date="2025-09" db="UniProtKB">
        <authorList>
            <consortium name="Ensembl"/>
        </authorList>
    </citation>
    <scope>IDENTIFICATION</scope>
</reference>
<keyword evidence="4" id="KW-0808">Transferase</keyword>
<comment type="catalytic activity">
    <reaction evidence="8">
        <text>thiamine + UTP = thiamine diphosphate + UMP + H(+)</text>
        <dbReference type="Rhea" id="RHEA:79423"/>
        <dbReference type="ChEBI" id="CHEBI:15378"/>
        <dbReference type="ChEBI" id="CHEBI:18385"/>
        <dbReference type="ChEBI" id="CHEBI:46398"/>
        <dbReference type="ChEBI" id="CHEBI:57865"/>
        <dbReference type="ChEBI" id="CHEBI:58937"/>
    </reaction>
    <physiologicalReaction direction="left-to-right" evidence="8">
        <dbReference type="Rhea" id="RHEA:79424"/>
    </physiologicalReaction>
</comment>
<dbReference type="Proteomes" id="UP000008225">
    <property type="component" value="Chromosome 8"/>
</dbReference>
<name>F7GY12_CALJA</name>
<dbReference type="Gene3D" id="2.60.120.320">
    <property type="entry name" value="Thiamin pyrophosphokinase, thiamin-binding domain"/>
    <property type="match status" value="1"/>
</dbReference>
<evidence type="ECO:0000313" key="15">
    <source>
        <dbReference type="Proteomes" id="UP000008225"/>
    </source>
</evidence>
<evidence type="ECO:0000256" key="6">
    <source>
        <dbReference type="ARBA" id="ARBA00022777"/>
    </source>
</evidence>
<dbReference type="InterPro" id="IPR036371">
    <property type="entry name" value="TPK_B1-bd_sf"/>
</dbReference>
<dbReference type="NCBIfam" id="TIGR01378">
    <property type="entry name" value="thi_PPkinase"/>
    <property type="match status" value="1"/>
</dbReference>
<dbReference type="GO" id="GO:0016301">
    <property type="term" value="F:kinase activity"/>
    <property type="evidence" value="ECO:0007669"/>
    <property type="project" value="UniProtKB-KW"/>
</dbReference>